<dbReference type="InterPro" id="IPR013057">
    <property type="entry name" value="AA_transpt_TM"/>
</dbReference>
<dbReference type="Pfam" id="PF01490">
    <property type="entry name" value="Aa_trans"/>
    <property type="match status" value="1"/>
</dbReference>
<feature type="transmembrane region" description="Helical" evidence="9">
    <location>
        <begin position="60"/>
        <end position="81"/>
    </location>
</feature>
<dbReference type="GO" id="GO:0015179">
    <property type="term" value="F:L-amino acid transmembrane transporter activity"/>
    <property type="evidence" value="ECO:0007669"/>
    <property type="project" value="TreeGrafter"/>
</dbReference>
<evidence type="ECO:0000259" key="10">
    <source>
        <dbReference type="Pfam" id="PF01490"/>
    </source>
</evidence>
<feature type="transmembrane region" description="Helical" evidence="9">
    <location>
        <begin position="321"/>
        <end position="346"/>
    </location>
</feature>
<dbReference type="AlphaFoldDB" id="A0A232FIU5"/>
<accession>A0A232FIU5</accession>
<feature type="compositionally biased region" description="Low complexity" evidence="8">
    <location>
        <begin position="790"/>
        <end position="802"/>
    </location>
</feature>
<gene>
    <name evidence="11" type="ORF">TSAR_016680</name>
</gene>
<protein>
    <recommendedName>
        <fullName evidence="10">Amino acid transporter transmembrane domain-containing protein</fullName>
    </recommendedName>
</protein>
<dbReference type="GO" id="GO:0016020">
    <property type="term" value="C:membrane"/>
    <property type="evidence" value="ECO:0007669"/>
    <property type="project" value="UniProtKB-SubCell"/>
</dbReference>
<dbReference type="STRING" id="543379.A0A232FIU5"/>
<reference evidence="11 12" key="1">
    <citation type="journal article" date="2017" name="Curr. Biol.">
        <title>The Evolution of Venom by Co-option of Single-Copy Genes.</title>
        <authorList>
            <person name="Martinson E.O."/>
            <person name="Mrinalini"/>
            <person name="Kelkar Y.D."/>
            <person name="Chang C.H."/>
            <person name="Werren J.H."/>
        </authorList>
    </citation>
    <scope>NUCLEOTIDE SEQUENCE [LARGE SCALE GENOMIC DNA]</scope>
    <source>
        <strain evidence="11 12">Alberta</strain>
        <tissue evidence="11">Whole body</tissue>
    </source>
</reference>
<feature type="transmembrane region" description="Helical" evidence="9">
    <location>
        <begin position="175"/>
        <end position="193"/>
    </location>
</feature>
<dbReference type="OrthoDB" id="513400at2759"/>
<feature type="transmembrane region" description="Helical" evidence="9">
    <location>
        <begin position="200"/>
        <end position="220"/>
    </location>
</feature>
<evidence type="ECO:0000256" key="3">
    <source>
        <dbReference type="ARBA" id="ARBA00022692"/>
    </source>
</evidence>
<feature type="non-terminal residue" evidence="11">
    <location>
        <position position="1"/>
    </location>
</feature>
<feature type="transmembrane region" description="Helical" evidence="9">
    <location>
        <begin position="240"/>
        <end position="261"/>
    </location>
</feature>
<evidence type="ECO:0000256" key="9">
    <source>
        <dbReference type="SAM" id="Phobius"/>
    </source>
</evidence>
<sequence>IRLKVDNHHKNIKTFTTNGTNVNAMLSQYAKLSFKKDRLTFNFILNFILNSLSEDCDTKMISHIMTLANGIIGVSVLAMPFCFKQCGIVLATLVLLLSSILSRLACHFLIKSAVMCRRRNFEFLAFHTFGPMAKILVELCIIGFLLGTCIAFFVVVGDLGPQIVGEMINKNPGDIRTSFLITTGIFIVLPLGLLRNVDSLASVSTASIAFYICLVFKVIAESTHHIFAADWFDKVDYWRPAGILQCLPIFALALFCQTQLFEIYEAMPNATLEKMNQVVKGALNICTTVYISVGFFGYVAFCTQPFTGNILMSFEPNLTSEIIKIGFVLSVAFSFPLVIFPCRASLNSLLFRRGYAHETTTSYITEARFRCLTTFIVIIALTIGVLIPNIELVLGIVGSTIGVIICLIFPAAFFISINTKNTNERLLAQILVFTGVWIMILGTYANLYAIEQTSNSRVTATTMKLPSQINNMPHALINKDMLHRPDQPEQSDILIHNEVDAERLKPKVPDKLPDNENVRQEPPVPVERVPETEKLKIKQEPNILETVTISPKIQEIVDKINNMDNELIKETNRGYDSLKKTKETNELPKKIEDNSIPVKENDKTDTSQKNDVIAVDAIKKEDSELAADKEMSNVDSVQRREQLEKTLKKHLIEQKEMLQEQKELLKHIEQQKKELQLDKKIEIVKENKKNEMIKENAEEHIGDELRVPIKADQVNVKADQVNEKLNNNEDTLQTKLEILGDSVNSPILKSKDILLEVENSVKKEGIQNNEIPNNEKPIKNEQLDNINGPNSNRNSSLVSNLNDGPNNVLIKKSEDPIIKALTRQSNKIANGNEVIDIPSDDRKINVNLNDKKVEDKVRDKNDKYSIPIVLKMNNQTKLVLDSEDSSINKSSPDVAGVGKDILEEHQREKRTIGLETDTAKLNHETNSPDGKSNAMMEHSIVNKEMCTKDETKSENSNLNVKTEPRKSTEEPNFENLIKTSAYLSEQNIVKRVSIDPDLNLGNNHVKLKKRDLKTLNFNEDSKK</sequence>
<feature type="region of interest" description="Disordered" evidence="8">
    <location>
        <begin position="507"/>
        <end position="526"/>
    </location>
</feature>
<feature type="transmembrane region" description="Helical" evidence="9">
    <location>
        <begin position="87"/>
        <end position="110"/>
    </location>
</feature>
<evidence type="ECO:0000256" key="7">
    <source>
        <dbReference type="SAM" id="Coils"/>
    </source>
</evidence>
<feature type="compositionally biased region" description="Basic and acidic residues" evidence="8">
    <location>
        <begin position="507"/>
        <end position="519"/>
    </location>
</feature>
<keyword evidence="7" id="KW-0175">Coiled coil</keyword>
<keyword evidence="5 9" id="KW-1133">Transmembrane helix</keyword>
<evidence type="ECO:0000256" key="1">
    <source>
        <dbReference type="ARBA" id="ARBA00004141"/>
    </source>
</evidence>
<feature type="transmembrane region" description="Helical" evidence="9">
    <location>
        <begin position="393"/>
        <end position="414"/>
    </location>
</feature>
<evidence type="ECO:0000256" key="4">
    <source>
        <dbReference type="ARBA" id="ARBA00022970"/>
    </source>
</evidence>
<organism evidence="11 12">
    <name type="scientific">Trichomalopsis sarcophagae</name>
    <dbReference type="NCBI Taxonomy" id="543379"/>
    <lineage>
        <taxon>Eukaryota</taxon>
        <taxon>Metazoa</taxon>
        <taxon>Ecdysozoa</taxon>
        <taxon>Arthropoda</taxon>
        <taxon>Hexapoda</taxon>
        <taxon>Insecta</taxon>
        <taxon>Pterygota</taxon>
        <taxon>Neoptera</taxon>
        <taxon>Endopterygota</taxon>
        <taxon>Hymenoptera</taxon>
        <taxon>Apocrita</taxon>
        <taxon>Proctotrupomorpha</taxon>
        <taxon>Chalcidoidea</taxon>
        <taxon>Pteromalidae</taxon>
        <taxon>Pteromalinae</taxon>
        <taxon>Trichomalopsis</taxon>
    </lineage>
</organism>
<dbReference type="Proteomes" id="UP000215335">
    <property type="component" value="Unassembled WGS sequence"/>
</dbReference>
<feature type="domain" description="Amino acid transporter transmembrane" evidence="10">
    <location>
        <begin position="59"/>
        <end position="445"/>
    </location>
</feature>
<feature type="transmembrane region" description="Helical" evidence="9">
    <location>
        <begin position="367"/>
        <end position="387"/>
    </location>
</feature>
<feature type="region of interest" description="Disordered" evidence="8">
    <location>
        <begin position="768"/>
        <end position="804"/>
    </location>
</feature>
<name>A0A232FIU5_9HYME</name>
<feature type="transmembrane region" description="Helical" evidence="9">
    <location>
        <begin position="282"/>
        <end position="301"/>
    </location>
</feature>
<keyword evidence="3 9" id="KW-0812">Transmembrane</keyword>
<evidence type="ECO:0000256" key="6">
    <source>
        <dbReference type="ARBA" id="ARBA00023136"/>
    </source>
</evidence>
<proteinExistence type="predicted"/>
<comment type="caution">
    <text evidence="11">The sequence shown here is derived from an EMBL/GenBank/DDBJ whole genome shotgun (WGS) entry which is preliminary data.</text>
</comment>
<evidence type="ECO:0000256" key="2">
    <source>
        <dbReference type="ARBA" id="ARBA00022448"/>
    </source>
</evidence>
<keyword evidence="6 9" id="KW-0472">Membrane</keyword>
<dbReference type="PANTHER" id="PTHR22950">
    <property type="entry name" value="AMINO ACID TRANSPORTER"/>
    <property type="match status" value="1"/>
</dbReference>
<dbReference type="PANTHER" id="PTHR22950:SF646">
    <property type="entry name" value="SODIUM-COUPLED NEUTRAL AMINO ACID TRANSPORTER 10-RELATED"/>
    <property type="match status" value="1"/>
</dbReference>
<feature type="region of interest" description="Disordered" evidence="8">
    <location>
        <begin position="948"/>
        <end position="970"/>
    </location>
</feature>
<feature type="transmembrane region" description="Helical" evidence="9">
    <location>
        <begin position="135"/>
        <end position="155"/>
    </location>
</feature>
<keyword evidence="12" id="KW-1185">Reference proteome</keyword>
<feature type="transmembrane region" description="Helical" evidence="9">
    <location>
        <begin position="426"/>
        <end position="447"/>
    </location>
</feature>
<evidence type="ECO:0000313" key="11">
    <source>
        <dbReference type="EMBL" id="OXU30450.1"/>
    </source>
</evidence>
<evidence type="ECO:0000256" key="8">
    <source>
        <dbReference type="SAM" id="MobiDB-lite"/>
    </source>
</evidence>
<dbReference type="EMBL" id="NNAY01000158">
    <property type="protein sequence ID" value="OXU30450.1"/>
    <property type="molecule type" value="Genomic_DNA"/>
</dbReference>
<keyword evidence="2" id="KW-0813">Transport</keyword>
<evidence type="ECO:0000313" key="12">
    <source>
        <dbReference type="Proteomes" id="UP000215335"/>
    </source>
</evidence>
<comment type="subcellular location">
    <subcellularLocation>
        <location evidence="1">Membrane</location>
        <topology evidence="1">Multi-pass membrane protein</topology>
    </subcellularLocation>
</comment>
<feature type="coiled-coil region" evidence="7">
    <location>
        <begin position="640"/>
        <end position="678"/>
    </location>
</feature>
<evidence type="ECO:0000256" key="5">
    <source>
        <dbReference type="ARBA" id="ARBA00022989"/>
    </source>
</evidence>
<keyword evidence="4" id="KW-0029">Amino-acid transport</keyword>